<dbReference type="InterPro" id="IPR001496">
    <property type="entry name" value="SOCS_box"/>
</dbReference>
<sequence>MQHISPHLMYKQILLEDAKSIVKYSFVLEKTSRSGLCLSYLDLNLGEYSEYKKRGIRHKFICTEEDCRKYLVPERKLLYLLHLDIPRRKEDRFDDFNQYLLDNHNNPDSFHVSTISENDAACLSMILEKLVLSAFKRKQDKAKIIRWFLKIRNAGMVSPQNESKDPSGAFTYHLYFKCKNSEVVKEFLKQDDFFLMFLLKYESEVIEYFLYHARKSSYDLYEQKVLPFDFIQASLMIGIFDHVESLLKYQDAPGFDVLTFSLLQSRIIETNIMTATKEELLVPLQWMSKQRLLLMLQTIWIIMCPRGMDRLENPVFMYRDHPRDIIRWYWRSLPDPFISLAELVKAYGKIMGLERVSYVHAVYEEAMGEDVPNLAPRPLMQYCRTTIRKTLFANNHWLPDGIRQINIPFLHPFLKLER</sequence>
<feature type="domain" description="SOCS box" evidence="1">
    <location>
        <begin position="376"/>
        <end position="417"/>
    </location>
</feature>
<dbReference type="Proteomes" id="UP001054837">
    <property type="component" value="Unassembled WGS sequence"/>
</dbReference>
<keyword evidence="3" id="KW-1185">Reference proteome</keyword>
<evidence type="ECO:0000313" key="2">
    <source>
        <dbReference type="EMBL" id="GIY17593.1"/>
    </source>
</evidence>
<evidence type="ECO:0000259" key="1">
    <source>
        <dbReference type="SMART" id="SM00969"/>
    </source>
</evidence>
<name>A0AAV4R6L7_9ARAC</name>
<comment type="caution">
    <text evidence="2">The sequence shown here is derived from an EMBL/GenBank/DDBJ whole genome shotgun (WGS) entry which is preliminary data.</text>
</comment>
<protein>
    <submittedName>
        <fullName evidence="2">SOCS box domain-containing protein</fullName>
    </submittedName>
</protein>
<dbReference type="Pfam" id="PF07525">
    <property type="entry name" value="SOCS_box"/>
    <property type="match status" value="1"/>
</dbReference>
<gene>
    <name evidence="2" type="primary">AVEN_41773_1</name>
    <name evidence="2" type="ORF">CDAR_247561</name>
</gene>
<evidence type="ECO:0000313" key="3">
    <source>
        <dbReference type="Proteomes" id="UP001054837"/>
    </source>
</evidence>
<dbReference type="EMBL" id="BPLQ01005811">
    <property type="protein sequence ID" value="GIY17593.1"/>
    <property type="molecule type" value="Genomic_DNA"/>
</dbReference>
<dbReference type="AlphaFoldDB" id="A0AAV4R6L7"/>
<accession>A0AAV4R6L7</accession>
<proteinExistence type="predicted"/>
<reference evidence="2 3" key="1">
    <citation type="submission" date="2021-06" db="EMBL/GenBank/DDBJ databases">
        <title>Caerostris darwini draft genome.</title>
        <authorList>
            <person name="Kono N."/>
            <person name="Arakawa K."/>
        </authorList>
    </citation>
    <scope>NUCLEOTIDE SEQUENCE [LARGE SCALE GENOMIC DNA]</scope>
</reference>
<dbReference type="SMART" id="SM00969">
    <property type="entry name" value="SOCS_box"/>
    <property type="match status" value="1"/>
</dbReference>
<organism evidence="2 3">
    <name type="scientific">Caerostris darwini</name>
    <dbReference type="NCBI Taxonomy" id="1538125"/>
    <lineage>
        <taxon>Eukaryota</taxon>
        <taxon>Metazoa</taxon>
        <taxon>Ecdysozoa</taxon>
        <taxon>Arthropoda</taxon>
        <taxon>Chelicerata</taxon>
        <taxon>Arachnida</taxon>
        <taxon>Araneae</taxon>
        <taxon>Araneomorphae</taxon>
        <taxon>Entelegynae</taxon>
        <taxon>Araneoidea</taxon>
        <taxon>Araneidae</taxon>
        <taxon>Caerostris</taxon>
    </lineage>
</organism>